<dbReference type="EMBL" id="WIXP02000001">
    <property type="protein sequence ID" value="KAF6215854.1"/>
    <property type="molecule type" value="Genomic_DNA"/>
</dbReference>
<evidence type="ECO:0000313" key="2">
    <source>
        <dbReference type="EMBL" id="KAF6215854.1"/>
    </source>
</evidence>
<sequence>MELKYLNLKEEDMRPMSEAMGHNEKTHLIHYRKDDPASHPGRAIDDDVQAASTSTPSTNPHDFETSSSEGERD</sequence>
<feature type="compositionally biased region" description="Polar residues" evidence="1">
    <location>
        <begin position="50"/>
        <end position="60"/>
    </location>
</feature>
<dbReference type="Proteomes" id="UP000466442">
    <property type="component" value="Linkage Group LG1"/>
</dbReference>
<dbReference type="AlphaFoldDB" id="A0A8S9Y4W1"/>
<gene>
    <name evidence="2" type="ORF">GE061_000189</name>
</gene>
<organism evidence="2 3">
    <name type="scientific">Apolygus lucorum</name>
    <name type="common">Small green plant bug</name>
    <name type="synonym">Lygocoris lucorum</name>
    <dbReference type="NCBI Taxonomy" id="248454"/>
    <lineage>
        <taxon>Eukaryota</taxon>
        <taxon>Metazoa</taxon>
        <taxon>Ecdysozoa</taxon>
        <taxon>Arthropoda</taxon>
        <taxon>Hexapoda</taxon>
        <taxon>Insecta</taxon>
        <taxon>Pterygota</taxon>
        <taxon>Neoptera</taxon>
        <taxon>Paraneoptera</taxon>
        <taxon>Hemiptera</taxon>
        <taxon>Heteroptera</taxon>
        <taxon>Panheteroptera</taxon>
        <taxon>Cimicomorpha</taxon>
        <taxon>Miridae</taxon>
        <taxon>Mirini</taxon>
        <taxon>Apolygus</taxon>
    </lineage>
</organism>
<evidence type="ECO:0000256" key="1">
    <source>
        <dbReference type="SAM" id="MobiDB-lite"/>
    </source>
</evidence>
<comment type="caution">
    <text evidence="2">The sequence shown here is derived from an EMBL/GenBank/DDBJ whole genome shotgun (WGS) entry which is preliminary data.</text>
</comment>
<accession>A0A8S9Y4W1</accession>
<feature type="compositionally biased region" description="Basic and acidic residues" evidence="1">
    <location>
        <begin position="61"/>
        <end position="73"/>
    </location>
</feature>
<protein>
    <submittedName>
        <fullName evidence="2">Uncharacterized protein</fullName>
    </submittedName>
</protein>
<proteinExistence type="predicted"/>
<name>A0A8S9Y4W1_APOLU</name>
<reference evidence="2" key="1">
    <citation type="journal article" date="2021" name="Mol. Ecol. Resour.">
        <title>Apolygus lucorum genome provides insights into omnivorousness and mesophyll feeding.</title>
        <authorList>
            <person name="Liu Y."/>
            <person name="Liu H."/>
            <person name="Wang H."/>
            <person name="Huang T."/>
            <person name="Liu B."/>
            <person name="Yang B."/>
            <person name="Yin L."/>
            <person name="Li B."/>
            <person name="Zhang Y."/>
            <person name="Zhang S."/>
            <person name="Jiang F."/>
            <person name="Zhang X."/>
            <person name="Ren Y."/>
            <person name="Wang B."/>
            <person name="Wang S."/>
            <person name="Lu Y."/>
            <person name="Wu K."/>
            <person name="Fan W."/>
            <person name="Wang G."/>
        </authorList>
    </citation>
    <scope>NUCLEOTIDE SEQUENCE</scope>
    <source>
        <strain evidence="2">12Hb</strain>
    </source>
</reference>
<feature type="region of interest" description="Disordered" evidence="1">
    <location>
        <begin position="19"/>
        <end position="73"/>
    </location>
</feature>
<feature type="compositionally biased region" description="Basic and acidic residues" evidence="1">
    <location>
        <begin position="19"/>
        <end position="45"/>
    </location>
</feature>
<evidence type="ECO:0000313" key="3">
    <source>
        <dbReference type="Proteomes" id="UP000466442"/>
    </source>
</evidence>
<keyword evidence="3" id="KW-1185">Reference proteome</keyword>